<feature type="transmembrane region" description="Helical" evidence="1">
    <location>
        <begin position="58"/>
        <end position="76"/>
    </location>
</feature>
<dbReference type="EMBL" id="FQUL01000050">
    <property type="protein sequence ID" value="SHE99106.1"/>
    <property type="molecule type" value="Genomic_DNA"/>
</dbReference>
<evidence type="ECO:0000313" key="2">
    <source>
        <dbReference type="EMBL" id="SHE99106.1"/>
    </source>
</evidence>
<keyword evidence="1" id="KW-0472">Membrane</keyword>
<accession>A0A1M4Y0I6</accession>
<organism evidence="2 3">
    <name type="scientific">Ferrithrix thermotolerans DSM 19514</name>
    <dbReference type="NCBI Taxonomy" id="1121881"/>
    <lineage>
        <taxon>Bacteria</taxon>
        <taxon>Bacillati</taxon>
        <taxon>Actinomycetota</taxon>
        <taxon>Acidimicrobiia</taxon>
        <taxon>Acidimicrobiales</taxon>
        <taxon>Acidimicrobiaceae</taxon>
        <taxon>Ferrithrix</taxon>
    </lineage>
</organism>
<evidence type="ECO:0000313" key="3">
    <source>
        <dbReference type="Proteomes" id="UP000184295"/>
    </source>
</evidence>
<proteinExistence type="predicted"/>
<feature type="transmembrane region" description="Helical" evidence="1">
    <location>
        <begin position="82"/>
        <end position="100"/>
    </location>
</feature>
<protein>
    <submittedName>
        <fullName evidence="2">Uncharacterized protein</fullName>
    </submittedName>
</protein>
<keyword evidence="1" id="KW-1133">Transmembrane helix</keyword>
<gene>
    <name evidence="2" type="ORF">SAMN02745225_02193</name>
</gene>
<evidence type="ECO:0000256" key="1">
    <source>
        <dbReference type="SAM" id="Phobius"/>
    </source>
</evidence>
<dbReference type="STRING" id="1121881.SAMN02745225_02193"/>
<keyword evidence="3" id="KW-1185">Reference proteome</keyword>
<name>A0A1M4Y0I6_9ACTN</name>
<dbReference type="RefSeq" id="WP_072792434.1">
    <property type="nucleotide sequence ID" value="NZ_FQUL01000050.1"/>
</dbReference>
<sequence length="132" mass="14961">MRPEKSKRTKYFGPNWWIADGLFPDDLKDKLDAGATTFDKNEYWHLVRLYERTLKYKAPMYTIFFLLLALLVTGVFLGHFGILQSFLALVGLYAVIAAVVQFKNANKVLTPIIQEGRAKGLIDDTESNSQGS</sequence>
<reference evidence="3" key="1">
    <citation type="submission" date="2016-11" db="EMBL/GenBank/DDBJ databases">
        <authorList>
            <person name="Varghese N."/>
            <person name="Submissions S."/>
        </authorList>
    </citation>
    <scope>NUCLEOTIDE SEQUENCE [LARGE SCALE GENOMIC DNA]</scope>
    <source>
        <strain evidence="3">DSM 19514</strain>
    </source>
</reference>
<keyword evidence="1" id="KW-0812">Transmembrane</keyword>
<dbReference type="AlphaFoldDB" id="A0A1M4Y0I6"/>
<dbReference type="Proteomes" id="UP000184295">
    <property type="component" value="Unassembled WGS sequence"/>
</dbReference>